<dbReference type="PANTHER" id="PTHR46577:SF2">
    <property type="entry name" value="TRANSCRIPTIONAL REGULATORY PROTEIN"/>
    <property type="match status" value="1"/>
</dbReference>
<keyword evidence="14" id="KW-1185">Reference proteome</keyword>
<evidence type="ECO:0000256" key="4">
    <source>
        <dbReference type="ARBA" id="ARBA00011738"/>
    </source>
</evidence>
<dbReference type="OrthoDB" id="9804020at2"/>
<accession>A0A2N5E115</accession>
<evidence type="ECO:0000313" key="14">
    <source>
        <dbReference type="Proteomes" id="UP000234240"/>
    </source>
</evidence>
<reference evidence="13 14" key="1">
    <citation type="submission" date="2017-12" db="EMBL/GenBank/DDBJ databases">
        <title>Characterization of six clinical isolates of Enterochimera gen. nov., a novel genus of the Yersiniaciae family and the three species Enterochimera arupensis sp. nov., Enterochimera coloradensis sp. nov, and Enterochimera californica sp. nov.</title>
        <authorList>
            <person name="Rossi A."/>
            <person name="Fisher M."/>
        </authorList>
    </citation>
    <scope>NUCLEOTIDE SEQUENCE [LARGE SCALE GENOMIC DNA]</scope>
    <source>
        <strain evidence="14">2015-Iso6</strain>
    </source>
</reference>
<dbReference type="Gene3D" id="3.40.640.10">
    <property type="entry name" value="Type I PLP-dependent aspartate aminotransferase-like (Major domain)"/>
    <property type="match status" value="1"/>
</dbReference>
<dbReference type="GO" id="GO:0003700">
    <property type="term" value="F:DNA-binding transcription factor activity"/>
    <property type="evidence" value="ECO:0007669"/>
    <property type="project" value="InterPro"/>
</dbReference>
<keyword evidence="9" id="KW-0238">DNA-binding</keyword>
<proteinExistence type="inferred from homology"/>
<dbReference type="PRINTS" id="PR00035">
    <property type="entry name" value="HTHGNTR"/>
</dbReference>
<dbReference type="GO" id="GO:0030170">
    <property type="term" value="F:pyridoxal phosphate binding"/>
    <property type="evidence" value="ECO:0007669"/>
    <property type="project" value="InterPro"/>
</dbReference>
<evidence type="ECO:0000256" key="9">
    <source>
        <dbReference type="ARBA" id="ARBA00023125"/>
    </source>
</evidence>
<dbReference type="InterPro" id="IPR015421">
    <property type="entry name" value="PyrdxlP-dep_Trfase_major"/>
</dbReference>
<evidence type="ECO:0000259" key="12">
    <source>
        <dbReference type="PROSITE" id="PS50949"/>
    </source>
</evidence>
<dbReference type="InterPro" id="IPR015424">
    <property type="entry name" value="PyrdxlP-dep_Trfase"/>
</dbReference>
<dbReference type="PROSITE" id="PS50949">
    <property type="entry name" value="HTH_GNTR"/>
    <property type="match status" value="1"/>
</dbReference>
<dbReference type="Gene3D" id="1.10.10.10">
    <property type="entry name" value="Winged helix-like DNA-binding domain superfamily/Winged helix DNA-binding domain"/>
    <property type="match status" value="1"/>
</dbReference>
<evidence type="ECO:0000256" key="6">
    <source>
        <dbReference type="ARBA" id="ARBA00022679"/>
    </source>
</evidence>
<dbReference type="InterPro" id="IPR036388">
    <property type="entry name" value="WH-like_DNA-bd_sf"/>
</dbReference>
<feature type="domain" description="HTH gntR-type" evidence="12">
    <location>
        <begin position="11"/>
        <end position="79"/>
    </location>
</feature>
<comment type="caution">
    <text evidence="13">The sequence shown here is derived from an EMBL/GenBank/DDBJ whole genome shotgun (WGS) entry which is preliminary data.</text>
</comment>
<evidence type="ECO:0000256" key="5">
    <source>
        <dbReference type="ARBA" id="ARBA00022576"/>
    </source>
</evidence>
<comment type="subunit">
    <text evidence="4">Homodimer.</text>
</comment>
<comment type="similarity">
    <text evidence="3">Belongs to the class-I pyridoxal-phosphate-dependent aminotransferase family.</text>
</comment>
<dbReference type="FunFam" id="3.40.640.10:FF:000053">
    <property type="entry name" value="Aminotransferase, class I"/>
    <property type="match status" value="1"/>
</dbReference>
<keyword evidence="7" id="KW-0663">Pyridoxal phosphate</keyword>
<feature type="region of interest" description="Disordered" evidence="11">
    <location>
        <begin position="483"/>
        <end position="526"/>
    </location>
</feature>
<evidence type="ECO:0000256" key="2">
    <source>
        <dbReference type="ARBA" id="ARBA00005384"/>
    </source>
</evidence>
<evidence type="ECO:0000256" key="1">
    <source>
        <dbReference type="ARBA" id="ARBA00001933"/>
    </source>
</evidence>
<evidence type="ECO:0000313" key="13">
    <source>
        <dbReference type="EMBL" id="PLR33998.1"/>
    </source>
</evidence>
<dbReference type="InterPro" id="IPR036390">
    <property type="entry name" value="WH_DNA-bd_sf"/>
</dbReference>
<keyword evidence="6 13" id="KW-0808">Transferase</keyword>
<evidence type="ECO:0000256" key="3">
    <source>
        <dbReference type="ARBA" id="ARBA00007441"/>
    </source>
</evidence>
<evidence type="ECO:0000256" key="11">
    <source>
        <dbReference type="SAM" id="MobiDB-lite"/>
    </source>
</evidence>
<dbReference type="EMBL" id="PJZF01000015">
    <property type="protein sequence ID" value="PLR33998.1"/>
    <property type="molecule type" value="Genomic_DNA"/>
</dbReference>
<keyword evidence="5 13" id="KW-0032">Aminotransferase</keyword>
<evidence type="ECO:0000256" key="10">
    <source>
        <dbReference type="ARBA" id="ARBA00023163"/>
    </source>
</evidence>
<dbReference type="InterPro" id="IPR004839">
    <property type="entry name" value="Aminotransferase_I/II_large"/>
</dbReference>
<dbReference type="Proteomes" id="UP000234240">
    <property type="component" value="Unassembled WGS sequence"/>
</dbReference>
<gene>
    <name evidence="13" type="ORF">CYR55_16215</name>
</gene>
<name>A0A2N5E115_9GAMM</name>
<dbReference type="SUPFAM" id="SSF53383">
    <property type="entry name" value="PLP-dependent transferases"/>
    <property type="match status" value="1"/>
</dbReference>
<dbReference type="CDD" id="cd00609">
    <property type="entry name" value="AAT_like"/>
    <property type="match status" value="1"/>
</dbReference>
<evidence type="ECO:0000256" key="8">
    <source>
        <dbReference type="ARBA" id="ARBA00023015"/>
    </source>
</evidence>
<evidence type="ECO:0000256" key="7">
    <source>
        <dbReference type="ARBA" id="ARBA00022898"/>
    </source>
</evidence>
<comment type="similarity">
    <text evidence="2">In the C-terminal section; belongs to the class-I pyridoxal-phosphate-dependent aminotransferase family.</text>
</comment>
<feature type="compositionally biased region" description="Polar residues" evidence="11">
    <location>
        <begin position="492"/>
        <end position="504"/>
    </location>
</feature>
<dbReference type="AlphaFoldDB" id="A0A2N5E115"/>
<dbReference type="GO" id="GO:0008483">
    <property type="term" value="F:transaminase activity"/>
    <property type="evidence" value="ECO:0007669"/>
    <property type="project" value="UniProtKB-KW"/>
</dbReference>
<keyword evidence="10" id="KW-0804">Transcription</keyword>
<dbReference type="CDD" id="cd07377">
    <property type="entry name" value="WHTH_GntR"/>
    <property type="match status" value="1"/>
</dbReference>
<keyword evidence="8" id="KW-0805">Transcription regulation</keyword>
<dbReference type="RefSeq" id="WP_101817401.1">
    <property type="nucleotide sequence ID" value="NZ_PJZF01000015.1"/>
</dbReference>
<organism evidence="13 14">
    <name type="scientific">Chimaeribacter californicus</name>
    <dbReference type="NCBI Taxonomy" id="2060067"/>
    <lineage>
        <taxon>Bacteria</taxon>
        <taxon>Pseudomonadati</taxon>
        <taxon>Pseudomonadota</taxon>
        <taxon>Gammaproteobacteria</taxon>
        <taxon>Enterobacterales</taxon>
        <taxon>Yersiniaceae</taxon>
        <taxon>Chimaeribacter</taxon>
    </lineage>
</organism>
<dbReference type="GO" id="GO:0003677">
    <property type="term" value="F:DNA binding"/>
    <property type="evidence" value="ECO:0007669"/>
    <property type="project" value="UniProtKB-KW"/>
</dbReference>
<dbReference type="Pfam" id="PF00392">
    <property type="entry name" value="GntR"/>
    <property type="match status" value="1"/>
</dbReference>
<dbReference type="PANTHER" id="PTHR46577">
    <property type="entry name" value="HTH-TYPE TRANSCRIPTIONAL REGULATORY PROTEIN GABR"/>
    <property type="match status" value="1"/>
</dbReference>
<dbReference type="SUPFAM" id="SSF46785">
    <property type="entry name" value="Winged helix' DNA-binding domain"/>
    <property type="match status" value="1"/>
</dbReference>
<protein>
    <submittedName>
        <fullName evidence="13">PLP-dependent aminotransferase family protein</fullName>
    </submittedName>
</protein>
<sequence length="526" mass="57665">MHIPLDRHSVIPLYLQIEETLRCAILDGSLKEGDKLPSTRVLAAELAVSRLTVENAYGELAAKGFLQARRGSGAYVCHPYAPPARPVAEAAPFPVDPFTTGASRLDGQADSPLPPDVINFAAGVGNPRIFPQEAFRKVMHSVLRRHAEEAFHYGDYCGYYPLRDTLARILSLQGIPARPEQILITNGSQQALSLVSQTLLRPGDTVLVEEPTYAEALTLFELQGIRTVPVPCDADGLCVDALPALLAAHRPALIYTIPNFHNPTGRCLSEPRRRQLVKLAEAAGVTLLEDDFVGDLRYQGAALPSLRSLATCGQVIYVGTFSKMLMPSIRIGYLVADAPLYPRLALRKHVDSFTTSSLLQRSLDAFVTVGSYQRQLQRACRLYRQLRDVAADALARHLPPGCRVELPEGGLFLWVQLPPDIPVSRLMPLAWQQNVTFARGACFYRDNPQAEFTLRLNFSAQTPERTVVGIERLARAMALCREQTRGREQTGDPEQTGSPPQQQEGAPGYPAPENAGGVSNQPPPMI</sequence>
<dbReference type="Pfam" id="PF00155">
    <property type="entry name" value="Aminotran_1_2"/>
    <property type="match status" value="1"/>
</dbReference>
<dbReference type="SMART" id="SM00345">
    <property type="entry name" value="HTH_GNTR"/>
    <property type="match status" value="1"/>
</dbReference>
<comment type="cofactor">
    <cofactor evidence="1">
        <name>pyridoxal 5'-phosphate</name>
        <dbReference type="ChEBI" id="CHEBI:597326"/>
    </cofactor>
</comment>
<dbReference type="InterPro" id="IPR000524">
    <property type="entry name" value="Tscrpt_reg_HTH_GntR"/>
</dbReference>
<dbReference type="InterPro" id="IPR051446">
    <property type="entry name" value="HTH_trans_reg/aminotransferase"/>
</dbReference>